<dbReference type="PRINTS" id="PR00759">
    <property type="entry name" value="BASICPTASE"/>
</dbReference>
<dbReference type="EMBL" id="WUAV01000005">
    <property type="protein sequence ID" value="KAF1751583.1"/>
    <property type="molecule type" value="Genomic_DNA"/>
</dbReference>
<dbReference type="GO" id="GO:0004867">
    <property type="term" value="F:serine-type endopeptidase inhibitor activity"/>
    <property type="evidence" value="ECO:0007669"/>
    <property type="project" value="InterPro"/>
</dbReference>
<dbReference type="Proteomes" id="UP000483820">
    <property type="component" value="Chromosome V"/>
</dbReference>
<feature type="domain" description="BPTI/Kunitz inhibitor" evidence="2">
    <location>
        <begin position="21"/>
        <end position="75"/>
    </location>
</feature>
<dbReference type="RefSeq" id="XP_003114392.2">
    <property type="nucleotide sequence ID" value="XM_003114344.2"/>
</dbReference>
<dbReference type="PROSITE" id="PS00280">
    <property type="entry name" value="BPTI_KUNITZ_1"/>
    <property type="match status" value="1"/>
</dbReference>
<accession>A0A6A5GA78</accession>
<evidence type="ECO:0000256" key="1">
    <source>
        <dbReference type="SAM" id="SignalP"/>
    </source>
</evidence>
<evidence type="ECO:0000313" key="3">
    <source>
        <dbReference type="EMBL" id="KAF1751583.1"/>
    </source>
</evidence>
<dbReference type="SUPFAM" id="SSF57362">
    <property type="entry name" value="BPTI-like"/>
    <property type="match status" value="1"/>
</dbReference>
<sequence>MWTPLLLFLIFSFLVDLNESCQEPPSRGHSRCGKNLKSKKYYFDKKLEMCLPFLYEGCGGNFNRFDDSDMCNLRCRAADKGICGGGSKALGSCSNRNKTCPRGSKCITMAFGLGLCCDELIQEAWRQENHPVCTIPNHEVVTETVWYGEQELLGRHCGHKFCPIGSKCVEGRWLAHCCRPIIKAANS</sequence>
<dbReference type="AlphaFoldDB" id="A0A6A5GA78"/>
<dbReference type="PANTHER" id="PTHR47248">
    <property type="entry name" value="PROTEIN CBG06772"/>
    <property type="match status" value="1"/>
</dbReference>
<feature type="signal peptide" evidence="1">
    <location>
        <begin position="1"/>
        <end position="20"/>
    </location>
</feature>
<dbReference type="Pfam" id="PF00014">
    <property type="entry name" value="Kunitz_BPTI"/>
    <property type="match status" value="1"/>
</dbReference>
<keyword evidence="1" id="KW-0732">Signal</keyword>
<dbReference type="InterPro" id="IPR002223">
    <property type="entry name" value="Kunitz_BPTI"/>
</dbReference>
<dbReference type="InterPro" id="IPR020901">
    <property type="entry name" value="Prtase_inh_Kunz-CS"/>
</dbReference>
<feature type="chain" id="PRO_5025581885" description="BPTI/Kunitz inhibitor domain-containing protein" evidence="1">
    <location>
        <begin position="21"/>
        <end position="187"/>
    </location>
</feature>
<dbReference type="SMART" id="SM00131">
    <property type="entry name" value="KU"/>
    <property type="match status" value="1"/>
</dbReference>
<dbReference type="GeneID" id="9811577"/>
<dbReference type="Gene3D" id="4.10.410.10">
    <property type="entry name" value="Pancreatic trypsin inhibitor Kunitz domain"/>
    <property type="match status" value="1"/>
</dbReference>
<dbReference type="CTD" id="9811577"/>
<evidence type="ECO:0000313" key="4">
    <source>
        <dbReference type="Proteomes" id="UP000483820"/>
    </source>
</evidence>
<protein>
    <recommendedName>
        <fullName evidence="2">BPTI/Kunitz inhibitor domain-containing protein</fullName>
    </recommendedName>
</protein>
<proteinExistence type="predicted"/>
<organism evidence="3 4">
    <name type="scientific">Caenorhabditis remanei</name>
    <name type="common">Caenorhabditis vulgaris</name>
    <dbReference type="NCBI Taxonomy" id="31234"/>
    <lineage>
        <taxon>Eukaryota</taxon>
        <taxon>Metazoa</taxon>
        <taxon>Ecdysozoa</taxon>
        <taxon>Nematoda</taxon>
        <taxon>Chromadorea</taxon>
        <taxon>Rhabditida</taxon>
        <taxon>Rhabditina</taxon>
        <taxon>Rhabditomorpha</taxon>
        <taxon>Rhabditoidea</taxon>
        <taxon>Rhabditidae</taxon>
        <taxon>Peloderinae</taxon>
        <taxon>Caenorhabditis</taxon>
    </lineage>
</organism>
<gene>
    <name evidence="3" type="ORF">GCK72_018137</name>
</gene>
<name>A0A6A5GA78_CAERE</name>
<dbReference type="KEGG" id="crq:GCK72_018137"/>
<comment type="caution">
    <text evidence="3">The sequence shown here is derived from an EMBL/GenBank/DDBJ whole genome shotgun (WGS) entry which is preliminary data.</text>
</comment>
<dbReference type="PANTHER" id="PTHR47248:SF8">
    <property type="entry name" value="BPTI_KUNITZ INHIBITOR DOMAIN-CONTAINING PROTEIN-RELATED"/>
    <property type="match status" value="1"/>
</dbReference>
<evidence type="ECO:0000259" key="2">
    <source>
        <dbReference type="PROSITE" id="PS50279"/>
    </source>
</evidence>
<reference evidence="3 4" key="1">
    <citation type="submission" date="2019-12" db="EMBL/GenBank/DDBJ databases">
        <title>Chromosome-level assembly of the Caenorhabditis remanei genome.</title>
        <authorList>
            <person name="Teterina A.A."/>
            <person name="Willis J.H."/>
            <person name="Phillips P.C."/>
        </authorList>
    </citation>
    <scope>NUCLEOTIDE SEQUENCE [LARGE SCALE GENOMIC DNA]</scope>
    <source>
        <strain evidence="3 4">PX506</strain>
        <tissue evidence="3">Whole organism</tissue>
    </source>
</reference>
<dbReference type="InterPro" id="IPR036880">
    <property type="entry name" value="Kunitz_BPTI_sf"/>
</dbReference>
<dbReference type="InterPro" id="IPR052861">
    <property type="entry name" value="BPTI/Kunitz_domain"/>
</dbReference>
<dbReference type="CDD" id="cd00109">
    <property type="entry name" value="Kunitz-type"/>
    <property type="match status" value="1"/>
</dbReference>
<dbReference type="PROSITE" id="PS50279">
    <property type="entry name" value="BPTI_KUNITZ_2"/>
    <property type="match status" value="1"/>
</dbReference>